<name>A0A7I8BYE1_9BURK</name>
<dbReference type="InterPro" id="IPR002821">
    <property type="entry name" value="Hydantoinase_A"/>
</dbReference>
<accession>A0A7I8BYE1</accession>
<dbReference type="Proteomes" id="UP000510888">
    <property type="component" value="Plasmid PPGU16_p1"/>
</dbReference>
<dbReference type="RefSeq" id="WP_180725304.1">
    <property type="nucleotide sequence ID" value="NZ_AP023176.1"/>
</dbReference>
<evidence type="ECO:0000313" key="5">
    <source>
        <dbReference type="Proteomes" id="UP000510888"/>
    </source>
</evidence>
<evidence type="ECO:0000259" key="1">
    <source>
        <dbReference type="Pfam" id="PF01968"/>
    </source>
</evidence>
<dbReference type="EMBL" id="AP023176">
    <property type="protein sequence ID" value="BCF93732.1"/>
    <property type="molecule type" value="Genomic_DNA"/>
</dbReference>
<dbReference type="GO" id="GO:0006749">
    <property type="term" value="P:glutathione metabolic process"/>
    <property type="evidence" value="ECO:0007669"/>
    <property type="project" value="TreeGrafter"/>
</dbReference>
<evidence type="ECO:0000259" key="2">
    <source>
        <dbReference type="Pfam" id="PF05378"/>
    </source>
</evidence>
<dbReference type="PANTHER" id="PTHR11365">
    <property type="entry name" value="5-OXOPROLINASE RELATED"/>
    <property type="match status" value="1"/>
</dbReference>
<sequence length="690" mass="72402">MKDAAHGSLVVGVDVGGTFTDLFVLDEAAGTARVVKVPSTRGEEARGFMNGIERIGGDAEGQGGARAIATVVHGTTVGTNALLERKVARTGIITTEGFRDVLEMRRRDRPRTWGLRGTFEPVVPRDLRLEVSERVLADGTLHTPVDIAQVEAAARALLERGCEAVCVFFVNAYANAVNEAHAVAAVRAIWPNANVTAATEVLPEIREFERCSTATLNASLQPVVGSYLTRLESDLKAHGFGGELLVVQSNGGIMSRQTACDVPVRTALSGPAAGVIACAAIGRAAGFPNLVTGDMGGTSFDVSLVARGEASLSAQTSIDFGMVVRAPMIQIETIGAGGGSIASVDAGGLLQVGPESAGSVPGPACYGRGNMRPTVTDANVLLGRIAADRPLGGGLLSHMDVGKSREAIEMHVAAPLGLDAYVAAEAILTVANAKMAGAIRLVSIERGHDPREFAYMPFGGGGALHVCAMMREVGTTTGIVPRFPGVTSAIGCVIADMRHDAVQTLNRGLAELDVDDLRARVAGMADTCQQRLDSAGVAFEAVREDVELDMLYVGQSHTVRVEVQRNALDSATIGAAFEAAYRTSFGRALDGIPVRIMNLRYARIGVRPKFDLAVLAPKATTMPASPGTQAVFHDGQWWDAVRYARLDLPVGATVEGPAILEQGDTTIWLEPGFGGRVDPLGNLLITRRTT</sequence>
<feature type="domain" description="Acetophenone carboxylase-like C-terminal" evidence="3">
    <location>
        <begin position="524"/>
        <end position="678"/>
    </location>
</feature>
<dbReference type="Pfam" id="PF19278">
    <property type="entry name" value="Hydant_A_C"/>
    <property type="match status" value="1"/>
</dbReference>
<geneLocation type="plasmid" evidence="4 5">
    <name>PPGU16_p1</name>
</geneLocation>
<dbReference type="PANTHER" id="PTHR11365:SF23">
    <property type="entry name" value="HYPOTHETICAL 5-OXOPROLINASE (EUROFUNG)-RELATED"/>
    <property type="match status" value="1"/>
</dbReference>
<reference evidence="4 5" key="1">
    <citation type="journal article" date="2020" name="Genes (Basel)">
        <title>Genomic Comparison of Insect Gut Symbionts from Divergent Burkholderia Subclades.</title>
        <authorList>
            <person name="Takeshita K."/>
            <person name="Kikuchi Y."/>
        </authorList>
    </citation>
    <scope>NUCLEOTIDE SEQUENCE [LARGE SCALE GENOMIC DNA]</scope>
    <source>
        <strain evidence="4 5">PGU16</strain>
        <plasmid evidence="4 5">PPGU16_p1</plasmid>
    </source>
</reference>
<dbReference type="Pfam" id="PF05378">
    <property type="entry name" value="Hydant_A_N"/>
    <property type="match status" value="1"/>
</dbReference>
<keyword evidence="5" id="KW-1185">Reference proteome</keyword>
<dbReference type="Pfam" id="PF01968">
    <property type="entry name" value="Hydantoinase_A"/>
    <property type="match status" value="1"/>
</dbReference>
<dbReference type="InterPro" id="IPR049517">
    <property type="entry name" value="ACX-like_C"/>
</dbReference>
<keyword evidence="4" id="KW-0614">Plasmid</keyword>
<dbReference type="KEGG" id="plad:PPGU16_67990"/>
<evidence type="ECO:0000313" key="4">
    <source>
        <dbReference type="EMBL" id="BCF93732.1"/>
    </source>
</evidence>
<evidence type="ECO:0000259" key="3">
    <source>
        <dbReference type="Pfam" id="PF19278"/>
    </source>
</evidence>
<dbReference type="GO" id="GO:0017168">
    <property type="term" value="F:5-oxoprolinase (ATP-hydrolyzing) activity"/>
    <property type="evidence" value="ECO:0007669"/>
    <property type="project" value="TreeGrafter"/>
</dbReference>
<dbReference type="GO" id="GO:0005829">
    <property type="term" value="C:cytosol"/>
    <property type="evidence" value="ECO:0007669"/>
    <property type="project" value="TreeGrafter"/>
</dbReference>
<feature type="domain" description="Hydantoinase A/oxoprolinase" evidence="1">
    <location>
        <begin position="210"/>
        <end position="500"/>
    </location>
</feature>
<dbReference type="AlphaFoldDB" id="A0A7I8BYE1"/>
<dbReference type="InterPro" id="IPR008040">
    <property type="entry name" value="Hydant_A_N"/>
</dbReference>
<feature type="domain" description="Hydantoinase/oxoprolinase N-terminal" evidence="2">
    <location>
        <begin position="11"/>
        <end position="187"/>
    </location>
</feature>
<organism evidence="4 5">
    <name type="scientific">Paraburkholderia largidicola</name>
    <dbReference type="NCBI Taxonomy" id="3014751"/>
    <lineage>
        <taxon>Bacteria</taxon>
        <taxon>Pseudomonadati</taxon>
        <taxon>Pseudomonadota</taxon>
        <taxon>Betaproteobacteria</taxon>
        <taxon>Burkholderiales</taxon>
        <taxon>Burkholderiaceae</taxon>
        <taxon>Paraburkholderia</taxon>
    </lineage>
</organism>
<gene>
    <name evidence="4" type="ORF">PPGU16_67990</name>
</gene>
<protein>
    <submittedName>
        <fullName evidence="4">Hydantoinase</fullName>
    </submittedName>
</protein>
<dbReference type="InterPro" id="IPR045079">
    <property type="entry name" value="Oxoprolinase-like"/>
</dbReference>
<proteinExistence type="predicted"/>